<dbReference type="EMBL" id="JAHRIO010030434">
    <property type="protein sequence ID" value="MEQ2167872.1"/>
    <property type="molecule type" value="Genomic_DNA"/>
</dbReference>
<proteinExistence type="predicted"/>
<dbReference type="Proteomes" id="UP001476798">
    <property type="component" value="Unassembled WGS sequence"/>
</dbReference>
<name>A0ABV0N8Z9_9TELE</name>
<gene>
    <name evidence="1" type="ORF">GOODEAATRI_008431</name>
</gene>
<comment type="caution">
    <text evidence="1">The sequence shown here is derived from an EMBL/GenBank/DDBJ whole genome shotgun (WGS) entry which is preliminary data.</text>
</comment>
<sequence>MKRFRRHGQESQRDRLKQELFHFTKASSVLLGTKLRITGGRWCNKYVSQVQEILNYIKSEFFIINLDMILYGAPGVEFMGLHDENAAVTQVFFMPHQVQ</sequence>
<keyword evidence="2" id="KW-1185">Reference proteome</keyword>
<accession>A0ABV0N8Z9</accession>
<reference evidence="1 2" key="1">
    <citation type="submission" date="2021-06" db="EMBL/GenBank/DDBJ databases">
        <authorList>
            <person name="Palmer J.M."/>
        </authorList>
    </citation>
    <scope>NUCLEOTIDE SEQUENCE [LARGE SCALE GENOMIC DNA]</scope>
    <source>
        <strain evidence="1 2">GA_2019</strain>
        <tissue evidence="1">Muscle</tissue>
    </source>
</reference>
<protein>
    <submittedName>
        <fullName evidence="1">Uncharacterized protein</fullName>
    </submittedName>
</protein>
<evidence type="ECO:0000313" key="2">
    <source>
        <dbReference type="Proteomes" id="UP001476798"/>
    </source>
</evidence>
<evidence type="ECO:0000313" key="1">
    <source>
        <dbReference type="EMBL" id="MEQ2167872.1"/>
    </source>
</evidence>
<organism evidence="1 2">
    <name type="scientific">Goodea atripinnis</name>
    <dbReference type="NCBI Taxonomy" id="208336"/>
    <lineage>
        <taxon>Eukaryota</taxon>
        <taxon>Metazoa</taxon>
        <taxon>Chordata</taxon>
        <taxon>Craniata</taxon>
        <taxon>Vertebrata</taxon>
        <taxon>Euteleostomi</taxon>
        <taxon>Actinopterygii</taxon>
        <taxon>Neopterygii</taxon>
        <taxon>Teleostei</taxon>
        <taxon>Neoteleostei</taxon>
        <taxon>Acanthomorphata</taxon>
        <taxon>Ovalentaria</taxon>
        <taxon>Atherinomorphae</taxon>
        <taxon>Cyprinodontiformes</taxon>
        <taxon>Goodeidae</taxon>
        <taxon>Goodea</taxon>
    </lineage>
</organism>